<protein>
    <recommendedName>
        <fullName evidence="1">Beta-lactamase-related domain-containing protein</fullName>
    </recommendedName>
</protein>
<dbReference type="InterPro" id="IPR050789">
    <property type="entry name" value="Diverse_Enzym_Activities"/>
</dbReference>
<gene>
    <name evidence="2" type="ORF">ALTATR162_LOCUS7692</name>
</gene>
<dbReference type="Proteomes" id="UP000676310">
    <property type="component" value="Unassembled WGS sequence"/>
</dbReference>
<evidence type="ECO:0000313" key="3">
    <source>
        <dbReference type="Proteomes" id="UP000676310"/>
    </source>
</evidence>
<dbReference type="PANTHER" id="PTHR43283:SF3">
    <property type="entry name" value="BETA-LACTAMASE FAMILY PROTEIN (AFU_ORTHOLOGUE AFUA_5G07500)"/>
    <property type="match status" value="1"/>
</dbReference>
<comment type="caution">
    <text evidence="2">The sequence shown here is derived from an EMBL/GenBank/DDBJ whole genome shotgun (WGS) entry which is preliminary data.</text>
</comment>
<organism evidence="2 3">
    <name type="scientific">Alternaria atra</name>
    <dbReference type="NCBI Taxonomy" id="119953"/>
    <lineage>
        <taxon>Eukaryota</taxon>
        <taxon>Fungi</taxon>
        <taxon>Dikarya</taxon>
        <taxon>Ascomycota</taxon>
        <taxon>Pezizomycotina</taxon>
        <taxon>Dothideomycetes</taxon>
        <taxon>Pleosporomycetidae</taxon>
        <taxon>Pleosporales</taxon>
        <taxon>Pleosporineae</taxon>
        <taxon>Pleosporaceae</taxon>
        <taxon>Alternaria</taxon>
        <taxon>Alternaria sect. Ulocladioides</taxon>
    </lineage>
</organism>
<reference evidence="2" key="1">
    <citation type="submission" date="2021-05" db="EMBL/GenBank/DDBJ databases">
        <authorList>
            <person name="Stam R."/>
        </authorList>
    </citation>
    <scope>NUCLEOTIDE SEQUENCE</scope>
    <source>
        <strain evidence="2">CS162</strain>
    </source>
</reference>
<keyword evidence="3" id="KW-1185">Reference proteome</keyword>
<dbReference type="SUPFAM" id="SSF56601">
    <property type="entry name" value="beta-lactamase/transpeptidase-like"/>
    <property type="match status" value="1"/>
</dbReference>
<dbReference type="InterPro" id="IPR001466">
    <property type="entry name" value="Beta-lactam-related"/>
</dbReference>
<accession>A0A8J2I5D0</accession>
<dbReference type="EMBL" id="CAJRGZ010000022">
    <property type="protein sequence ID" value="CAG5173851.1"/>
    <property type="molecule type" value="Genomic_DNA"/>
</dbReference>
<sequence>MAPHTIKQKAVSYLESYIDLAIQNGTSVPDLPCALVHVVDAQNNVLFSHGNASGKRPTPSSMAIIQSLTKIVGAMAYMQLVENGLVTLDDPATINTWLPELAAKQVLTGYEIDAETGKKLWQFEDRRGDITARMLMNHTYGGGHTYFNKLLLEYIQDLGEGVWETTNEATSPYGILLASPLLWQPGTHTNYGQGLDWIAVLIERVTKQSLHSYLQKNIFDPLGLKEIGFEPAYGGDVTSSPHNTGKFWPRTLRNGEEFITIDPPEPEIVRRLDAFPEGGYHTGCLGTGLVASAGDYTHLLTILLPQNAGVDPISGRRILSAGSVMEICRPQLPEALRNDSRCLQDSGASPIIIPVDLSVPFLDPQGSFGLGCGVQGADRVFDNGKGGRSNGSVYWYGATNVEFWVDKEKEIVVAVWGNYYPFCEKAWMDFVAGVEGLLYEGLERR</sequence>
<dbReference type="RefSeq" id="XP_043171256.1">
    <property type="nucleotide sequence ID" value="XM_043315321.1"/>
</dbReference>
<dbReference type="PANTHER" id="PTHR43283">
    <property type="entry name" value="BETA-LACTAMASE-RELATED"/>
    <property type="match status" value="1"/>
</dbReference>
<evidence type="ECO:0000259" key="1">
    <source>
        <dbReference type="Pfam" id="PF00144"/>
    </source>
</evidence>
<dbReference type="Gene3D" id="3.40.710.10">
    <property type="entry name" value="DD-peptidase/beta-lactamase superfamily"/>
    <property type="match status" value="1"/>
</dbReference>
<dbReference type="InterPro" id="IPR012338">
    <property type="entry name" value="Beta-lactam/transpept-like"/>
</dbReference>
<dbReference type="Pfam" id="PF00144">
    <property type="entry name" value="Beta-lactamase"/>
    <property type="match status" value="1"/>
</dbReference>
<dbReference type="OrthoDB" id="428260at2759"/>
<dbReference type="AlphaFoldDB" id="A0A8J2I5D0"/>
<proteinExistence type="predicted"/>
<evidence type="ECO:0000313" key="2">
    <source>
        <dbReference type="EMBL" id="CAG5173851.1"/>
    </source>
</evidence>
<dbReference type="GeneID" id="67019720"/>
<name>A0A8J2I5D0_9PLEO</name>
<feature type="domain" description="Beta-lactamase-related" evidence="1">
    <location>
        <begin position="31"/>
        <end position="418"/>
    </location>
</feature>